<feature type="domain" description="C2H2-type" evidence="7">
    <location>
        <begin position="192"/>
        <end position="214"/>
    </location>
</feature>
<dbReference type="FunFam" id="3.30.160.60:FF:000110">
    <property type="entry name" value="Zinc finger protein-like"/>
    <property type="match status" value="1"/>
</dbReference>
<dbReference type="GO" id="GO:0008270">
    <property type="term" value="F:zinc ion binding"/>
    <property type="evidence" value="ECO:0007669"/>
    <property type="project" value="UniProtKB-KW"/>
</dbReference>
<dbReference type="InterPro" id="IPR013087">
    <property type="entry name" value="Znf_C2H2_type"/>
</dbReference>
<reference evidence="8" key="1">
    <citation type="submission" date="2021-01" db="EMBL/GenBank/DDBJ databases">
        <authorList>
            <person name="Corre E."/>
            <person name="Pelletier E."/>
            <person name="Niang G."/>
            <person name="Scheremetjew M."/>
            <person name="Finn R."/>
            <person name="Kale V."/>
            <person name="Holt S."/>
            <person name="Cochrane G."/>
            <person name="Meng A."/>
            <person name="Brown T."/>
            <person name="Cohen L."/>
        </authorList>
    </citation>
    <scope>NUCLEOTIDE SEQUENCE</scope>
    <source>
        <strain evidence="8">CT5</strain>
    </source>
</reference>
<keyword evidence="3 5" id="KW-0863">Zinc-finger</keyword>
<name>A0A7S3NYK9_EUPCR</name>
<keyword evidence="4" id="KW-0862">Zinc</keyword>
<dbReference type="Gene3D" id="3.30.160.60">
    <property type="entry name" value="Classic Zinc Finger"/>
    <property type="match status" value="2"/>
</dbReference>
<evidence type="ECO:0000256" key="6">
    <source>
        <dbReference type="SAM" id="MobiDB-lite"/>
    </source>
</evidence>
<dbReference type="PANTHER" id="PTHR23235:SF120">
    <property type="entry name" value="KRUPPEL-LIKE FACTOR 15"/>
    <property type="match status" value="1"/>
</dbReference>
<proteinExistence type="predicted"/>
<sequence>MSESTKNVIEDTKDQEKMCHCDADLTVEALTAKYDLPLINREMIWPAKYYWENMALAYFQMYNSAMNYENCMGLGGDQLPPLNHMATSYNTEEQHSNEGTKKKRKFSNTLDYDNSEYTERRSKKAKSDVRLKTQEKRLKEQNLEYESRETYNQKTKRTSRVLVCLHDGCGKEFKKTRNLIIHSRVHTKIRPHICQYCSKGFTQQCNLKKHIELHLNGTFKNSEVVA</sequence>
<dbReference type="GO" id="GO:0000978">
    <property type="term" value="F:RNA polymerase II cis-regulatory region sequence-specific DNA binding"/>
    <property type="evidence" value="ECO:0007669"/>
    <property type="project" value="TreeGrafter"/>
</dbReference>
<dbReference type="SUPFAM" id="SSF57667">
    <property type="entry name" value="beta-beta-alpha zinc fingers"/>
    <property type="match status" value="1"/>
</dbReference>
<dbReference type="InterPro" id="IPR036236">
    <property type="entry name" value="Znf_C2H2_sf"/>
</dbReference>
<evidence type="ECO:0000256" key="5">
    <source>
        <dbReference type="PROSITE-ProRule" id="PRU00042"/>
    </source>
</evidence>
<evidence type="ECO:0000256" key="1">
    <source>
        <dbReference type="ARBA" id="ARBA00022723"/>
    </source>
</evidence>
<evidence type="ECO:0000256" key="4">
    <source>
        <dbReference type="ARBA" id="ARBA00022833"/>
    </source>
</evidence>
<protein>
    <recommendedName>
        <fullName evidence="7">C2H2-type domain-containing protein</fullName>
    </recommendedName>
</protein>
<gene>
    <name evidence="8" type="ORF">ECRA1380_LOCUS17603</name>
</gene>
<dbReference type="EMBL" id="HBIK01037619">
    <property type="protein sequence ID" value="CAE0392626.1"/>
    <property type="molecule type" value="Transcribed_RNA"/>
</dbReference>
<feature type="compositionally biased region" description="Basic and acidic residues" evidence="6">
    <location>
        <begin position="117"/>
        <end position="127"/>
    </location>
</feature>
<dbReference type="Pfam" id="PF00096">
    <property type="entry name" value="zf-C2H2"/>
    <property type="match status" value="1"/>
</dbReference>
<keyword evidence="2" id="KW-0677">Repeat</keyword>
<keyword evidence="1" id="KW-0479">Metal-binding</keyword>
<accession>A0A7S3NYK9</accession>
<dbReference type="PROSITE" id="PS50157">
    <property type="entry name" value="ZINC_FINGER_C2H2_2"/>
    <property type="match status" value="2"/>
</dbReference>
<feature type="domain" description="C2H2-type" evidence="7">
    <location>
        <begin position="162"/>
        <end position="191"/>
    </location>
</feature>
<evidence type="ECO:0000313" key="8">
    <source>
        <dbReference type="EMBL" id="CAE0392626.1"/>
    </source>
</evidence>
<dbReference type="AlphaFoldDB" id="A0A7S3NYK9"/>
<dbReference type="PROSITE" id="PS00028">
    <property type="entry name" value="ZINC_FINGER_C2H2_1"/>
    <property type="match status" value="2"/>
</dbReference>
<evidence type="ECO:0000256" key="3">
    <source>
        <dbReference type="ARBA" id="ARBA00022771"/>
    </source>
</evidence>
<dbReference type="PANTHER" id="PTHR23235">
    <property type="entry name" value="KRUEPPEL-LIKE TRANSCRIPTION FACTOR"/>
    <property type="match status" value="1"/>
</dbReference>
<feature type="region of interest" description="Disordered" evidence="6">
    <location>
        <begin position="90"/>
        <end position="127"/>
    </location>
</feature>
<evidence type="ECO:0000256" key="2">
    <source>
        <dbReference type="ARBA" id="ARBA00022737"/>
    </source>
</evidence>
<evidence type="ECO:0000259" key="7">
    <source>
        <dbReference type="PROSITE" id="PS50157"/>
    </source>
</evidence>
<dbReference type="SMART" id="SM00355">
    <property type="entry name" value="ZnF_C2H2"/>
    <property type="match status" value="2"/>
</dbReference>
<organism evidence="8">
    <name type="scientific">Euplotes crassus</name>
    <dbReference type="NCBI Taxonomy" id="5936"/>
    <lineage>
        <taxon>Eukaryota</taxon>
        <taxon>Sar</taxon>
        <taxon>Alveolata</taxon>
        <taxon>Ciliophora</taxon>
        <taxon>Intramacronucleata</taxon>
        <taxon>Spirotrichea</taxon>
        <taxon>Hypotrichia</taxon>
        <taxon>Euplotida</taxon>
        <taxon>Euplotidae</taxon>
        <taxon>Moneuplotes</taxon>
    </lineage>
</organism>
<dbReference type="GO" id="GO:0000981">
    <property type="term" value="F:DNA-binding transcription factor activity, RNA polymerase II-specific"/>
    <property type="evidence" value="ECO:0007669"/>
    <property type="project" value="TreeGrafter"/>
</dbReference>